<keyword evidence="3" id="KW-1133">Transmembrane helix</keyword>
<dbReference type="OrthoDB" id="5700790at2"/>
<feature type="coiled-coil region" evidence="1">
    <location>
        <begin position="276"/>
        <end position="324"/>
    </location>
</feature>
<feature type="transmembrane region" description="Helical" evidence="3">
    <location>
        <begin position="59"/>
        <end position="79"/>
    </location>
</feature>
<dbReference type="AlphaFoldDB" id="A0A1I0BVC6"/>
<evidence type="ECO:0000313" key="5">
    <source>
        <dbReference type="Proteomes" id="UP000198762"/>
    </source>
</evidence>
<evidence type="ECO:0000256" key="1">
    <source>
        <dbReference type="SAM" id="Coils"/>
    </source>
</evidence>
<keyword evidence="3" id="KW-0472">Membrane</keyword>
<dbReference type="Proteomes" id="UP000198762">
    <property type="component" value="Unassembled WGS sequence"/>
</dbReference>
<evidence type="ECO:0000313" key="4">
    <source>
        <dbReference type="EMBL" id="SET11020.1"/>
    </source>
</evidence>
<dbReference type="Gene3D" id="1.20.1480.30">
    <property type="entry name" value="Designed four-helix bundle protein"/>
    <property type="match status" value="1"/>
</dbReference>
<feature type="region of interest" description="Disordered" evidence="2">
    <location>
        <begin position="1"/>
        <end position="54"/>
    </location>
</feature>
<keyword evidence="3" id="KW-0812">Transmembrane</keyword>
<dbReference type="RefSeq" id="WP_091849686.1">
    <property type="nucleotide sequence ID" value="NZ_FOHZ01000004.1"/>
</dbReference>
<feature type="compositionally biased region" description="Basic and acidic residues" evidence="2">
    <location>
        <begin position="1"/>
        <end position="17"/>
    </location>
</feature>
<name>A0A1I0BVC6_9GAMM</name>
<accession>A0A1I0BVC6</accession>
<proteinExistence type="predicted"/>
<reference evidence="5" key="1">
    <citation type="submission" date="2016-10" db="EMBL/GenBank/DDBJ databases">
        <authorList>
            <person name="Varghese N."/>
            <person name="Submissions S."/>
        </authorList>
    </citation>
    <scope>NUCLEOTIDE SEQUENCE [LARGE SCALE GENOMIC DNA]</scope>
    <source>
        <strain evidence="5">CGMCC 1.6489</strain>
    </source>
</reference>
<keyword evidence="1" id="KW-0175">Coiled coil</keyword>
<organism evidence="4 5">
    <name type="scientific">Marinobacter segnicrescens</name>
    <dbReference type="NCBI Taxonomy" id="430453"/>
    <lineage>
        <taxon>Bacteria</taxon>
        <taxon>Pseudomonadati</taxon>
        <taxon>Pseudomonadota</taxon>
        <taxon>Gammaproteobacteria</taxon>
        <taxon>Pseudomonadales</taxon>
        <taxon>Marinobacteraceae</taxon>
        <taxon>Marinobacter</taxon>
    </lineage>
</organism>
<protein>
    <submittedName>
        <fullName evidence="4">Uncharacterized protein</fullName>
    </submittedName>
</protein>
<evidence type="ECO:0000256" key="3">
    <source>
        <dbReference type="SAM" id="Phobius"/>
    </source>
</evidence>
<keyword evidence="5" id="KW-1185">Reference proteome</keyword>
<gene>
    <name evidence="4" type="ORF">SAMN04487962_104190</name>
</gene>
<sequence length="324" mass="35333">MDSIRPDEDELRAREPITGKGGKATVPPGEGKHPKGGRNGGTPPPPRKVEGSGGSGRGVTWLLVLLLLVSAGVAGWFGWHMQQKLSAMENQLEEADYWSRQSKLALARFEGDLSETGENLEETGSSMEERLTEVGQTLGEVNDEIRKLWVLANDKNRPRIEALGEQQEALSGRLETLATGLSDTKASVVTVTDELDSLGGTVEQAGQRQAELATSVETLEQGIGDVQQRVASLVNDLEGVDERVNQQLTRFRQEQSLTIEGLESRIQSLESGDGRVAELSRQLSATRSRLSEAEQTLESVDASRAQLTSRLVRLQQQVDQLRAQ</sequence>
<dbReference type="SUPFAM" id="SSF57997">
    <property type="entry name" value="Tropomyosin"/>
    <property type="match status" value="1"/>
</dbReference>
<evidence type="ECO:0000256" key="2">
    <source>
        <dbReference type="SAM" id="MobiDB-lite"/>
    </source>
</evidence>
<dbReference type="STRING" id="430453.SAMN04487962_104190"/>
<dbReference type="EMBL" id="FOHZ01000004">
    <property type="protein sequence ID" value="SET11020.1"/>
    <property type="molecule type" value="Genomic_DNA"/>
</dbReference>